<evidence type="ECO:0000313" key="1">
    <source>
        <dbReference type="EMBL" id="KAJ9612922.1"/>
    </source>
</evidence>
<dbReference type="AlphaFoldDB" id="A0AA39CLR8"/>
<evidence type="ECO:0008006" key="3">
    <source>
        <dbReference type="Google" id="ProtNLM"/>
    </source>
</evidence>
<evidence type="ECO:0000313" key="2">
    <source>
        <dbReference type="Proteomes" id="UP001172673"/>
    </source>
</evidence>
<dbReference type="Proteomes" id="UP001172673">
    <property type="component" value="Unassembled WGS sequence"/>
</dbReference>
<dbReference type="Gene3D" id="3.10.450.50">
    <property type="match status" value="1"/>
</dbReference>
<protein>
    <recommendedName>
        <fullName evidence="3">SnoaL-like domain-containing protein</fullName>
    </recommendedName>
</protein>
<proteinExistence type="predicted"/>
<comment type="caution">
    <text evidence="1">The sequence shown here is derived from an EMBL/GenBank/DDBJ whole genome shotgun (WGS) entry which is preliminary data.</text>
</comment>
<organism evidence="1 2">
    <name type="scientific">Cladophialophora chaetospira</name>
    <dbReference type="NCBI Taxonomy" id="386627"/>
    <lineage>
        <taxon>Eukaryota</taxon>
        <taxon>Fungi</taxon>
        <taxon>Dikarya</taxon>
        <taxon>Ascomycota</taxon>
        <taxon>Pezizomycotina</taxon>
        <taxon>Eurotiomycetes</taxon>
        <taxon>Chaetothyriomycetidae</taxon>
        <taxon>Chaetothyriales</taxon>
        <taxon>Herpotrichiellaceae</taxon>
        <taxon>Cladophialophora</taxon>
    </lineage>
</organism>
<dbReference type="PANTHER" id="PTHR34213:SF2">
    <property type="entry name" value="NUCLEAR TRANSPORT FACTOR 2 (NTF2) FAMILY PROTEIN"/>
    <property type="match status" value="1"/>
</dbReference>
<reference evidence="1" key="1">
    <citation type="submission" date="2022-10" db="EMBL/GenBank/DDBJ databases">
        <title>Culturing micro-colonial fungi from biological soil crusts in the Mojave desert and describing Neophaeococcomyces mojavensis, and introducing the new genera and species Taxawa tesnikishii.</title>
        <authorList>
            <person name="Kurbessoian T."/>
            <person name="Stajich J.E."/>
        </authorList>
    </citation>
    <scope>NUCLEOTIDE SEQUENCE</scope>
    <source>
        <strain evidence="1">TK_41</strain>
    </source>
</reference>
<dbReference type="EMBL" id="JAPDRK010000004">
    <property type="protein sequence ID" value="KAJ9612922.1"/>
    <property type="molecule type" value="Genomic_DNA"/>
</dbReference>
<keyword evidence="2" id="KW-1185">Reference proteome</keyword>
<gene>
    <name evidence="1" type="ORF">H2200_002863</name>
</gene>
<name>A0AA39CLR8_9EURO</name>
<accession>A0AA39CLR8</accession>
<dbReference type="InterPro" id="IPR032710">
    <property type="entry name" value="NTF2-like_dom_sf"/>
</dbReference>
<dbReference type="SUPFAM" id="SSF54427">
    <property type="entry name" value="NTF2-like"/>
    <property type="match status" value="1"/>
</dbReference>
<sequence>MSSSIPPSFNQYKIHSAIPPSAQNMTAQQSLLACSVLDLFTGYPSKRKLALWTDDASFHDPLTIAEGRKQFEAQWYGLKAVMSDIVPEHAEVVSNGNPIEMKTKLRYKIKAVGKEQVIESRVLVHTTGEGDAQKITKVEDRWNGDVPSDGFFAKAMRNLNSVSVPTFVKVPASIEEEEAAEK</sequence>
<dbReference type="PANTHER" id="PTHR34213">
    <property type="entry name" value="NUCLEAR TRANSPORT FACTOR 2 (NTF2) FAMILY PROTEIN"/>
    <property type="match status" value="1"/>
</dbReference>